<accession>A0ABN2B0Z6</accession>
<feature type="compositionally biased region" description="Basic and acidic residues" evidence="1">
    <location>
        <begin position="121"/>
        <end position="130"/>
    </location>
</feature>
<comment type="caution">
    <text evidence="2">The sequence shown here is derived from an EMBL/GenBank/DDBJ whole genome shotgun (WGS) entry which is preliminary data.</text>
</comment>
<evidence type="ECO:0000313" key="2">
    <source>
        <dbReference type="EMBL" id="GAA1530040.1"/>
    </source>
</evidence>
<name>A0ABN2B0Z6_9MICO</name>
<protein>
    <submittedName>
        <fullName evidence="2">Uncharacterized protein</fullName>
    </submittedName>
</protein>
<gene>
    <name evidence="2" type="ORF">GCM10009762_00690</name>
</gene>
<reference evidence="2 3" key="1">
    <citation type="journal article" date="2019" name="Int. J. Syst. Evol. Microbiol.">
        <title>The Global Catalogue of Microorganisms (GCM) 10K type strain sequencing project: providing services to taxonomists for standard genome sequencing and annotation.</title>
        <authorList>
            <consortium name="The Broad Institute Genomics Platform"/>
            <consortium name="The Broad Institute Genome Sequencing Center for Infectious Disease"/>
            <person name="Wu L."/>
            <person name="Ma J."/>
        </authorList>
    </citation>
    <scope>NUCLEOTIDE SEQUENCE [LARGE SCALE GENOMIC DNA]</scope>
    <source>
        <strain evidence="2 3">JCM 14588</strain>
    </source>
</reference>
<dbReference type="Proteomes" id="UP001501288">
    <property type="component" value="Unassembled WGS sequence"/>
</dbReference>
<proteinExistence type="predicted"/>
<evidence type="ECO:0000313" key="3">
    <source>
        <dbReference type="Proteomes" id="UP001501288"/>
    </source>
</evidence>
<dbReference type="EMBL" id="BAAANV010000002">
    <property type="protein sequence ID" value="GAA1530040.1"/>
    <property type="molecule type" value="Genomic_DNA"/>
</dbReference>
<keyword evidence="3" id="KW-1185">Reference proteome</keyword>
<feature type="region of interest" description="Disordered" evidence="1">
    <location>
        <begin position="94"/>
        <end position="130"/>
    </location>
</feature>
<organism evidence="2 3">
    <name type="scientific">Dermacoccus barathri</name>
    <dbReference type="NCBI Taxonomy" id="322601"/>
    <lineage>
        <taxon>Bacteria</taxon>
        <taxon>Bacillati</taxon>
        <taxon>Actinomycetota</taxon>
        <taxon>Actinomycetes</taxon>
        <taxon>Micrococcales</taxon>
        <taxon>Dermacoccaceae</taxon>
        <taxon>Dermacoccus</taxon>
    </lineage>
</organism>
<evidence type="ECO:0000256" key="1">
    <source>
        <dbReference type="SAM" id="MobiDB-lite"/>
    </source>
</evidence>
<sequence length="130" mass="14541">MRRLDDVPLLLEGRMQSFGHTAAFVHDECFHAAERREHGFEFDKNGRRAEERRRAARRGCEGVTRTAPSPRNSLQINGFHLHFGHTPAASRLLTEGTQRVGGDIRTSGGGNEASSRLMTSTDERNTRCPP</sequence>
<feature type="region of interest" description="Disordered" evidence="1">
    <location>
        <begin position="53"/>
        <end position="73"/>
    </location>
</feature>